<dbReference type="GO" id="GO:0005506">
    <property type="term" value="F:iron ion binding"/>
    <property type="evidence" value="ECO:0007669"/>
    <property type="project" value="UniProtKB-ARBA"/>
</dbReference>
<dbReference type="Gene3D" id="2.60.120.620">
    <property type="entry name" value="q2cbj1_9rhob like domain"/>
    <property type="match status" value="1"/>
</dbReference>
<evidence type="ECO:0000256" key="8">
    <source>
        <dbReference type="ARBA" id="ARBA00023004"/>
    </source>
</evidence>
<dbReference type="PANTHER" id="PTHR20883">
    <property type="entry name" value="PHYTANOYL-COA DIOXYGENASE DOMAIN CONTAINING 1"/>
    <property type="match status" value="1"/>
</dbReference>
<keyword evidence="8" id="KW-0408">Iron</keyword>
<dbReference type="Pfam" id="PF05721">
    <property type="entry name" value="PhyH"/>
    <property type="match status" value="1"/>
</dbReference>
<reference evidence="12 13" key="1">
    <citation type="submission" date="2014-07" db="EMBL/GenBank/DDBJ databases">
        <title>Tepidicaulis marinum gen. nov., sp. nov., a novel marine bacterium denitrifying nitrate to nitrous oxide strictly under microaerobic conditions.</title>
        <authorList>
            <person name="Takeuchi M."/>
            <person name="Yamagishi T."/>
            <person name="Kamagata Y."/>
            <person name="Oshima K."/>
            <person name="Hattori M."/>
            <person name="Katayama T."/>
            <person name="Hanada S."/>
            <person name="Tamaki H."/>
            <person name="Marumo K."/>
            <person name="Maeda H."/>
            <person name="Nedachi M."/>
            <person name="Iwasaki W."/>
            <person name="Suwa Y."/>
            <person name="Sakata S."/>
        </authorList>
    </citation>
    <scope>NUCLEOTIDE SEQUENCE [LARGE SCALE GENOMIC DNA]</scope>
    <source>
        <strain evidence="12 13">MA2</strain>
    </source>
</reference>
<dbReference type="NCBIfam" id="TIGR02408">
    <property type="entry name" value="ectoine_ThpD"/>
    <property type="match status" value="1"/>
</dbReference>
<dbReference type="Proteomes" id="UP000028702">
    <property type="component" value="Unassembled WGS sequence"/>
</dbReference>
<organism evidence="12 13">
    <name type="scientific">Tepidicaulis marinus</name>
    <dbReference type="NCBI Taxonomy" id="1333998"/>
    <lineage>
        <taxon>Bacteria</taxon>
        <taxon>Pseudomonadati</taxon>
        <taxon>Pseudomonadota</taxon>
        <taxon>Alphaproteobacteria</taxon>
        <taxon>Hyphomicrobiales</taxon>
        <taxon>Parvibaculaceae</taxon>
        <taxon>Tepidicaulis</taxon>
    </lineage>
</organism>
<dbReference type="SUPFAM" id="SSF51197">
    <property type="entry name" value="Clavaminate synthase-like"/>
    <property type="match status" value="1"/>
</dbReference>
<comment type="catalytic activity">
    <reaction evidence="9">
        <text>L-ectoine + 2-oxoglutarate + O2 = 5-hydroxyectoine + succinate + CO2</text>
        <dbReference type="Rhea" id="RHEA:45740"/>
        <dbReference type="ChEBI" id="CHEBI:15379"/>
        <dbReference type="ChEBI" id="CHEBI:16526"/>
        <dbReference type="ChEBI" id="CHEBI:16810"/>
        <dbReference type="ChEBI" id="CHEBI:30031"/>
        <dbReference type="ChEBI" id="CHEBI:58515"/>
        <dbReference type="ChEBI" id="CHEBI:85413"/>
        <dbReference type="EC" id="1.14.11.55"/>
    </reaction>
</comment>
<comment type="subunit">
    <text evidence="4">Homodimer.</text>
</comment>
<dbReference type="InterPro" id="IPR008775">
    <property type="entry name" value="Phytyl_CoA_dOase-like"/>
</dbReference>
<keyword evidence="6" id="KW-0223">Dioxygenase</keyword>
<dbReference type="EMBL" id="BBIO01000027">
    <property type="protein sequence ID" value="GAK46741.1"/>
    <property type="molecule type" value="Genomic_DNA"/>
</dbReference>
<sequence length="336" mass="37861">MTYFEDLYPTRTKERIEPFARPDPVVYGHPASYGKGPLRPDEVDSFEENGFLFMESFLSEGEVKDFLKDLDEYAADESIKNREETVTEKYTGEIRSIFAVHKLSERFDRLSKDPRLLDIAHQLLGSDVYIHQSRINDKPAFRGSGFNWHSDFETWHAEDGMPRPRCISFSITLTENNDFNGPLMLIPGSHKTFVPCTGITPPKNWEESLRSQTLGVPAEKDLRALVKKGGIVAPRGPAGSLVIFESNTLHASANNLSPYPRRNLFFVCNSVENKPVAPFCGNAPRPEYLATRKNIEPLRPVIGAPGVAANDKQAERQHQGQSYFMKEPAAAQMSRQ</sequence>
<comment type="function">
    <text evidence="2">Involved in the biosynthesis of 5-hydroxyectoine, called compatible solute, which helps organisms to survive extreme osmotic stress by acting as a highly soluble organic osmolyte. Catalyzes the 2-oxoglutarate-dependent selective hydroxylation of L-ectoine to yield (4S,5S)-5-hydroxyectoine.</text>
</comment>
<dbReference type="PANTHER" id="PTHR20883:SF48">
    <property type="entry name" value="ECTOINE DIOXYGENASE"/>
    <property type="match status" value="1"/>
</dbReference>
<dbReference type="eggNOG" id="COG5285">
    <property type="taxonomic scope" value="Bacteria"/>
</dbReference>
<keyword evidence="7" id="KW-0560">Oxidoreductase</keyword>
<comment type="similarity">
    <text evidence="3">Belongs to the PhyH family. EctD subfamily.</text>
</comment>
<evidence type="ECO:0000256" key="3">
    <source>
        <dbReference type="ARBA" id="ARBA00007851"/>
    </source>
</evidence>
<dbReference type="InterPro" id="IPR012774">
    <property type="entry name" value="EctD"/>
</dbReference>
<feature type="region of interest" description="Disordered" evidence="11">
    <location>
        <begin position="310"/>
        <end position="336"/>
    </location>
</feature>
<comment type="cofactor">
    <cofactor evidence="1">
        <name>Fe(2+)</name>
        <dbReference type="ChEBI" id="CHEBI:29033"/>
    </cofactor>
</comment>
<evidence type="ECO:0000256" key="6">
    <source>
        <dbReference type="ARBA" id="ARBA00022964"/>
    </source>
</evidence>
<dbReference type="STRING" id="1333998.M2A_3240"/>
<evidence type="ECO:0000256" key="4">
    <source>
        <dbReference type="ARBA" id="ARBA00011738"/>
    </source>
</evidence>
<evidence type="ECO:0000313" key="13">
    <source>
        <dbReference type="Proteomes" id="UP000028702"/>
    </source>
</evidence>
<accession>A0A081BFC3</accession>
<evidence type="ECO:0000256" key="1">
    <source>
        <dbReference type="ARBA" id="ARBA00001954"/>
    </source>
</evidence>
<dbReference type="EC" id="1.14.11.55" evidence="10"/>
<evidence type="ECO:0000256" key="7">
    <source>
        <dbReference type="ARBA" id="ARBA00023002"/>
    </source>
</evidence>
<protein>
    <recommendedName>
        <fullName evidence="10">Ectoine hydroxylase</fullName>
        <ecNumber evidence="10">1.14.11.55</ecNumber>
    </recommendedName>
</protein>
<name>A0A081BFC3_9HYPH</name>
<keyword evidence="13" id="KW-1185">Reference proteome</keyword>
<dbReference type="GO" id="GO:0016706">
    <property type="term" value="F:2-oxoglutarate-dependent dioxygenase activity"/>
    <property type="evidence" value="ECO:0007669"/>
    <property type="project" value="InterPro"/>
</dbReference>
<comment type="caution">
    <text evidence="12">The sequence shown here is derived from an EMBL/GenBank/DDBJ whole genome shotgun (WGS) entry which is preliminary data.</text>
</comment>
<evidence type="ECO:0000256" key="11">
    <source>
        <dbReference type="SAM" id="MobiDB-lite"/>
    </source>
</evidence>
<gene>
    <name evidence="12" type="ORF">M2A_3240</name>
</gene>
<dbReference type="AlphaFoldDB" id="A0A081BFC3"/>
<evidence type="ECO:0000256" key="10">
    <source>
        <dbReference type="NCBIfam" id="TIGR02408"/>
    </source>
</evidence>
<evidence type="ECO:0000256" key="9">
    <source>
        <dbReference type="ARBA" id="ARBA00049228"/>
    </source>
</evidence>
<evidence type="ECO:0000256" key="2">
    <source>
        <dbReference type="ARBA" id="ARBA00004063"/>
    </source>
</evidence>
<evidence type="ECO:0000256" key="5">
    <source>
        <dbReference type="ARBA" id="ARBA00022723"/>
    </source>
</evidence>
<dbReference type="RefSeq" id="WP_081875705.1">
    <property type="nucleotide sequence ID" value="NZ_BBIO01000027.1"/>
</dbReference>
<evidence type="ECO:0000313" key="12">
    <source>
        <dbReference type="EMBL" id="GAK46741.1"/>
    </source>
</evidence>
<proteinExistence type="inferred from homology"/>
<keyword evidence="5" id="KW-0479">Metal-binding</keyword>